<keyword evidence="1" id="KW-0812">Transmembrane</keyword>
<keyword evidence="1" id="KW-0472">Membrane</keyword>
<dbReference type="EMBL" id="HACA01009848">
    <property type="protein sequence ID" value="CDW27209.1"/>
    <property type="molecule type" value="Transcribed_RNA"/>
</dbReference>
<feature type="transmembrane region" description="Helical" evidence="1">
    <location>
        <begin position="6"/>
        <end position="28"/>
    </location>
</feature>
<accession>A0A0K2TMR6</accession>
<proteinExistence type="predicted"/>
<protein>
    <submittedName>
        <fullName evidence="2">Uncharacterized protein</fullName>
    </submittedName>
</protein>
<sequence>MDLRRLAWAVYFNSSMSSLAFLTELFFFSDILDC</sequence>
<organism evidence="2">
    <name type="scientific">Lepeophtheirus salmonis</name>
    <name type="common">Salmon louse</name>
    <name type="synonym">Caligus salmonis</name>
    <dbReference type="NCBI Taxonomy" id="72036"/>
    <lineage>
        <taxon>Eukaryota</taxon>
        <taxon>Metazoa</taxon>
        <taxon>Ecdysozoa</taxon>
        <taxon>Arthropoda</taxon>
        <taxon>Crustacea</taxon>
        <taxon>Multicrustacea</taxon>
        <taxon>Hexanauplia</taxon>
        <taxon>Copepoda</taxon>
        <taxon>Siphonostomatoida</taxon>
        <taxon>Caligidae</taxon>
        <taxon>Lepeophtheirus</taxon>
    </lineage>
</organism>
<dbReference type="AlphaFoldDB" id="A0A0K2TMR6"/>
<keyword evidence="1" id="KW-1133">Transmembrane helix</keyword>
<reference evidence="2" key="1">
    <citation type="submission" date="2014-05" db="EMBL/GenBank/DDBJ databases">
        <authorList>
            <person name="Chronopoulou M."/>
        </authorList>
    </citation>
    <scope>NUCLEOTIDE SEQUENCE</scope>
    <source>
        <tissue evidence="2">Whole organism</tissue>
    </source>
</reference>
<evidence type="ECO:0000313" key="2">
    <source>
        <dbReference type="EMBL" id="CDW27209.1"/>
    </source>
</evidence>
<evidence type="ECO:0000256" key="1">
    <source>
        <dbReference type="SAM" id="Phobius"/>
    </source>
</evidence>
<name>A0A0K2TMR6_LEPSM</name>